<gene>
    <name evidence="2" type="ORF">AWB93_03350</name>
</gene>
<protein>
    <submittedName>
        <fullName evidence="2">Uncharacterized protein</fullName>
    </submittedName>
</protein>
<feature type="transmembrane region" description="Helical" evidence="1">
    <location>
        <begin position="70"/>
        <end position="92"/>
    </location>
</feature>
<evidence type="ECO:0000313" key="3">
    <source>
        <dbReference type="Proteomes" id="UP000193990"/>
    </source>
</evidence>
<sequence>MPVAPAFLGLVLLSFLGTTFPFLRILFVLFLNLIHIKLFLWSQARIINVVGTPFIHMGSQDGLHPDPVSVTFFLCWIASCAVAFRRFIVFIFRISHRLPSIRLDLQDLQLCY</sequence>
<dbReference type="AlphaFoldDB" id="A0A1X1RC92"/>
<keyword evidence="3" id="KW-1185">Reference proteome</keyword>
<reference evidence="2 3" key="1">
    <citation type="submission" date="2016-01" db="EMBL/GenBank/DDBJ databases">
        <title>The new phylogeny of the genus Mycobacterium.</title>
        <authorList>
            <person name="Tarcisio F."/>
            <person name="Conor M."/>
            <person name="Antonella G."/>
            <person name="Elisabetta G."/>
            <person name="Giulia F.S."/>
            <person name="Sara T."/>
            <person name="Anna F."/>
            <person name="Clotilde B."/>
            <person name="Roberto B."/>
            <person name="Veronica D.S."/>
            <person name="Fabio R."/>
            <person name="Monica P."/>
            <person name="Olivier J."/>
            <person name="Enrico T."/>
            <person name="Nicola S."/>
        </authorList>
    </citation>
    <scope>NUCLEOTIDE SEQUENCE [LARGE SCALE GENOMIC DNA]</scope>
    <source>
        <strain evidence="2 3">DSM 44277</strain>
    </source>
</reference>
<organism evidence="2 3">
    <name type="scientific">Mycobacterium bohemicum</name>
    <dbReference type="NCBI Taxonomy" id="56425"/>
    <lineage>
        <taxon>Bacteria</taxon>
        <taxon>Bacillati</taxon>
        <taxon>Actinomycetota</taxon>
        <taxon>Actinomycetes</taxon>
        <taxon>Mycobacteriales</taxon>
        <taxon>Mycobacteriaceae</taxon>
        <taxon>Mycobacterium</taxon>
    </lineage>
</organism>
<accession>A0A1X1RC92</accession>
<proteinExistence type="predicted"/>
<comment type="caution">
    <text evidence="2">The sequence shown here is derived from an EMBL/GenBank/DDBJ whole genome shotgun (WGS) entry which is preliminary data.</text>
</comment>
<keyword evidence="1" id="KW-0472">Membrane</keyword>
<evidence type="ECO:0000313" key="2">
    <source>
        <dbReference type="EMBL" id="ORV02851.1"/>
    </source>
</evidence>
<keyword evidence="1" id="KW-0812">Transmembrane</keyword>
<dbReference type="Proteomes" id="UP000193990">
    <property type="component" value="Unassembled WGS sequence"/>
</dbReference>
<keyword evidence="1" id="KW-1133">Transmembrane helix</keyword>
<evidence type="ECO:0000256" key="1">
    <source>
        <dbReference type="SAM" id="Phobius"/>
    </source>
</evidence>
<name>A0A1X1RC92_MYCBE</name>
<feature type="transmembrane region" description="Helical" evidence="1">
    <location>
        <begin position="6"/>
        <end position="31"/>
    </location>
</feature>
<dbReference type="EMBL" id="LQOK01000013">
    <property type="protein sequence ID" value="ORV02851.1"/>
    <property type="molecule type" value="Genomic_DNA"/>
</dbReference>